<name>A0A813HVJ2_POLGL</name>
<evidence type="ECO:0000313" key="2">
    <source>
        <dbReference type="Proteomes" id="UP000654075"/>
    </source>
</evidence>
<protein>
    <submittedName>
        <fullName evidence="1">Uncharacterized protein</fullName>
    </submittedName>
</protein>
<organism evidence="1 2">
    <name type="scientific">Polarella glacialis</name>
    <name type="common">Dinoflagellate</name>
    <dbReference type="NCBI Taxonomy" id="89957"/>
    <lineage>
        <taxon>Eukaryota</taxon>
        <taxon>Sar</taxon>
        <taxon>Alveolata</taxon>
        <taxon>Dinophyceae</taxon>
        <taxon>Suessiales</taxon>
        <taxon>Suessiaceae</taxon>
        <taxon>Polarella</taxon>
    </lineage>
</organism>
<reference evidence="1" key="1">
    <citation type="submission" date="2021-02" db="EMBL/GenBank/DDBJ databases">
        <authorList>
            <person name="Dougan E. K."/>
            <person name="Rhodes N."/>
            <person name="Thang M."/>
            <person name="Chan C."/>
        </authorList>
    </citation>
    <scope>NUCLEOTIDE SEQUENCE</scope>
</reference>
<accession>A0A813HVJ2</accession>
<keyword evidence="2" id="KW-1185">Reference proteome</keyword>
<evidence type="ECO:0000313" key="1">
    <source>
        <dbReference type="EMBL" id="CAE8642162.1"/>
    </source>
</evidence>
<dbReference type="AlphaFoldDB" id="A0A813HVJ2"/>
<dbReference type="OrthoDB" id="419380at2759"/>
<dbReference type="Proteomes" id="UP000654075">
    <property type="component" value="Unassembled WGS sequence"/>
</dbReference>
<gene>
    <name evidence="1" type="ORF">PGLA1383_LOCUS56694</name>
</gene>
<proteinExistence type="predicted"/>
<sequence>MPSSVARTRSSHEAAGGSEAAPKALAYRVVGLPHLSMALAMGAIYTVAELEGRCGHRDPARRALLYRKLADRKLFTPSSLKAAVRIKTASSGKVKKMTKQQLKLDAKKRLGPDGKQLPLWVRRPALEMEKDIERKRRIANKIAASLLQKRIKAGVKVTDEDVVTCLRAWGFVRNEQRKNVLPAGSLSLAPVGKDVNSNYNARRHRDGGNVKIEDLKLPA</sequence>
<comment type="caution">
    <text evidence="1">The sequence shown here is derived from an EMBL/GenBank/DDBJ whole genome shotgun (WGS) entry which is preliminary data.</text>
</comment>
<dbReference type="EMBL" id="CAJNNV010033127">
    <property type="protein sequence ID" value="CAE8642162.1"/>
    <property type="molecule type" value="Genomic_DNA"/>
</dbReference>